<dbReference type="Proteomes" id="UP000244090">
    <property type="component" value="Unassembled WGS sequence"/>
</dbReference>
<dbReference type="EMBL" id="QBKT01000009">
    <property type="protein sequence ID" value="PTX59464.1"/>
    <property type="molecule type" value="Genomic_DNA"/>
</dbReference>
<dbReference type="RefSeq" id="WP_108116120.1">
    <property type="nucleotide sequence ID" value="NZ_QBKT01000009.1"/>
</dbReference>
<protein>
    <submittedName>
        <fullName evidence="1">Uncharacterized protein DUF2589</fullName>
    </submittedName>
</protein>
<dbReference type="AlphaFoldDB" id="A0A2T6BTS8"/>
<organism evidence="1 2">
    <name type="scientific">Kordia periserrulae</name>
    <dbReference type="NCBI Taxonomy" id="701523"/>
    <lineage>
        <taxon>Bacteria</taxon>
        <taxon>Pseudomonadati</taxon>
        <taxon>Bacteroidota</taxon>
        <taxon>Flavobacteriia</taxon>
        <taxon>Flavobacteriales</taxon>
        <taxon>Flavobacteriaceae</taxon>
        <taxon>Kordia</taxon>
    </lineage>
</organism>
<evidence type="ECO:0000313" key="2">
    <source>
        <dbReference type="Proteomes" id="UP000244090"/>
    </source>
</evidence>
<keyword evidence="2" id="KW-1185">Reference proteome</keyword>
<sequence>MKLDSLVNSIQAAAIAANEALHDRNKNLINLYFDKTDELTEREVKNKISKNNNLAPEDVEKIMSSLASSFLDKIKGNSEKLIPKMVTVQFPRETNKGPVVHDVHVPLITLVPLSLTEVSNIKFKTDIEIKIIDDELNLSFPAKDNKETSDKTLTNIEINIDKSLPPEGLRKLIEGYERALRAQIPG</sequence>
<name>A0A2T6BTS8_9FLAO</name>
<evidence type="ECO:0000313" key="1">
    <source>
        <dbReference type="EMBL" id="PTX59464.1"/>
    </source>
</evidence>
<reference evidence="1 2" key="1">
    <citation type="submission" date="2018-04" db="EMBL/GenBank/DDBJ databases">
        <title>Genomic Encyclopedia of Archaeal and Bacterial Type Strains, Phase II (KMG-II): from individual species to whole genera.</title>
        <authorList>
            <person name="Goeker M."/>
        </authorList>
    </citation>
    <scope>NUCLEOTIDE SEQUENCE [LARGE SCALE GENOMIC DNA]</scope>
    <source>
        <strain evidence="1 2">DSM 25731</strain>
    </source>
</reference>
<comment type="caution">
    <text evidence="1">The sequence shown here is derived from an EMBL/GenBank/DDBJ whole genome shotgun (WGS) entry which is preliminary data.</text>
</comment>
<gene>
    <name evidence="1" type="ORF">C8N46_10952</name>
</gene>
<dbReference type="Pfam" id="PF11655">
    <property type="entry name" value="DUF2589"/>
    <property type="match status" value="1"/>
</dbReference>
<dbReference type="InterPro" id="IPR024510">
    <property type="entry name" value="DUF2589"/>
</dbReference>
<dbReference type="OrthoDB" id="5870625at2"/>
<proteinExistence type="predicted"/>
<accession>A0A2T6BTS8</accession>